<keyword evidence="3" id="KW-1185">Reference proteome</keyword>
<evidence type="ECO:0000256" key="1">
    <source>
        <dbReference type="SAM" id="SignalP"/>
    </source>
</evidence>
<sequence>MSTNHRSPFSMTSVRCCTLSLALSLGAAGLAQATEGGGSAYPRGVENYLAGAVPPPGLYWLGYGNVYSADRLNDKDGNEIPIPGFKVQAGALVLRPVWSTTYQALGGNIVFHSVIPLVDLKVNAAGNSQHKTGIGDVTVGIGLATHYSPQFHTALGLDLVLPTGGYGKDDLANIGRNYATWQPLYALSWTDAKGFNGDLKFTFNLNQRNKDTDYRSGNELFIDYAAGWGLGNGWTVGVGGHAWQQLGNDKSAGATLADSKVRAFSIGPSIKYDNGAGWFITAKLQKETAVRNSTQGTAFWLKTLIPF</sequence>
<dbReference type="EMBL" id="JBIGHV010000010">
    <property type="protein sequence ID" value="MFG6432989.1"/>
    <property type="molecule type" value="Genomic_DNA"/>
</dbReference>
<comment type="caution">
    <text evidence="2">The sequence shown here is derived from an EMBL/GenBank/DDBJ whole genome shotgun (WGS) entry which is preliminary data.</text>
</comment>
<protein>
    <submittedName>
        <fullName evidence="2">Transporter</fullName>
    </submittedName>
</protein>
<dbReference type="InterPro" id="IPR025737">
    <property type="entry name" value="FApF"/>
</dbReference>
<organism evidence="2 3">
    <name type="scientific">Pelomonas parva</name>
    <dbReference type="NCBI Taxonomy" id="3299032"/>
    <lineage>
        <taxon>Bacteria</taxon>
        <taxon>Pseudomonadati</taxon>
        <taxon>Pseudomonadota</taxon>
        <taxon>Betaproteobacteria</taxon>
        <taxon>Burkholderiales</taxon>
        <taxon>Sphaerotilaceae</taxon>
        <taxon>Roseateles</taxon>
    </lineage>
</organism>
<accession>A0ABW7F8T4</accession>
<feature type="signal peptide" evidence="1">
    <location>
        <begin position="1"/>
        <end position="33"/>
    </location>
</feature>
<proteinExistence type="predicted"/>
<evidence type="ECO:0000313" key="3">
    <source>
        <dbReference type="Proteomes" id="UP001606210"/>
    </source>
</evidence>
<dbReference type="Pfam" id="PF13557">
    <property type="entry name" value="Phenol_MetA_deg"/>
    <property type="match status" value="1"/>
</dbReference>
<name>A0ABW7F8T4_9BURK</name>
<keyword evidence="1" id="KW-0732">Signal</keyword>
<feature type="chain" id="PRO_5047463799" evidence="1">
    <location>
        <begin position="34"/>
        <end position="307"/>
    </location>
</feature>
<gene>
    <name evidence="2" type="ORF">ACG00Y_23950</name>
</gene>
<dbReference type="Proteomes" id="UP001606210">
    <property type="component" value="Unassembled WGS sequence"/>
</dbReference>
<dbReference type="RefSeq" id="WP_394483298.1">
    <property type="nucleotide sequence ID" value="NZ_JBIGHV010000010.1"/>
</dbReference>
<evidence type="ECO:0000313" key="2">
    <source>
        <dbReference type="EMBL" id="MFG6432989.1"/>
    </source>
</evidence>
<reference evidence="2 3" key="1">
    <citation type="submission" date="2024-08" db="EMBL/GenBank/DDBJ databases">
        <authorList>
            <person name="Lu H."/>
        </authorList>
    </citation>
    <scope>NUCLEOTIDE SEQUENCE [LARGE SCALE GENOMIC DNA]</scope>
    <source>
        <strain evidence="2 3">LYH14W</strain>
    </source>
</reference>